<evidence type="ECO:0000256" key="1">
    <source>
        <dbReference type="ARBA" id="ARBA00011738"/>
    </source>
</evidence>
<dbReference type="InterPro" id="IPR036249">
    <property type="entry name" value="Thioredoxin-like_sf"/>
</dbReference>
<dbReference type="InterPro" id="IPR004045">
    <property type="entry name" value="Glutathione_S-Trfase_N"/>
</dbReference>
<evidence type="ECO:0000256" key="3">
    <source>
        <dbReference type="ARBA" id="ARBA00022679"/>
    </source>
</evidence>
<feature type="domain" description="GST C-terminal" evidence="7">
    <location>
        <begin position="1"/>
        <end position="127"/>
    </location>
</feature>
<dbReference type="Pfam" id="PF02798">
    <property type="entry name" value="GST_N"/>
    <property type="match status" value="1"/>
</dbReference>
<dbReference type="Gene3D" id="1.20.1050.130">
    <property type="match status" value="1"/>
</dbReference>
<dbReference type="GO" id="GO:0006749">
    <property type="term" value="P:glutathione metabolic process"/>
    <property type="evidence" value="ECO:0007669"/>
    <property type="project" value="TreeGrafter"/>
</dbReference>
<evidence type="ECO:0000256" key="4">
    <source>
        <dbReference type="ARBA" id="ARBA00038317"/>
    </source>
</evidence>
<dbReference type="EC" id="2.5.1.18" evidence="2"/>
<evidence type="ECO:0000259" key="7">
    <source>
        <dbReference type="PROSITE" id="PS50405"/>
    </source>
</evidence>
<evidence type="ECO:0000313" key="9">
    <source>
        <dbReference type="Proteomes" id="UP000719412"/>
    </source>
</evidence>
<protein>
    <recommendedName>
        <fullName evidence="2">glutathione transferase</fullName>
        <ecNumber evidence="2">2.5.1.18</ecNumber>
    </recommendedName>
</protein>
<dbReference type="PANTHER" id="PTHR11571">
    <property type="entry name" value="GLUTATHIONE S-TRANSFERASE"/>
    <property type="match status" value="1"/>
</dbReference>
<keyword evidence="9" id="KW-1185">Reference proteome</keyword>
<dbReference type="Gene3D" id="1.20.1050.10">
    <property type="match status" value="1"/>
</dbReference>
<comment type="catalytic activity">
    <reaction evidence="5">
        <text>RX + glutathione = an S-substituted glutathione + a halide anion + H(+)</text>
        <dbReference type="Rhea" id="RHEA:16437"/>
        <dbReference type="ChEBI" id="CHEBI:15378"/>
        <dbReference type="ChEBI" id="CHEBI:16042"/>
        <dbReference type="ChEBI" id="CHEBI:17792"/>
        <dbReference type="ChEBI" id="CHEBI:57925"/>
        <dbReference type="ChEBI" id="CHEBI:90779"/>
        <dbReference type="EC" id="2.5.1.18"/>
    </reaction>
</comment>
<dbReference type="InterPro" id="IPR040079">
    <property type="entry name" value="Glutathione_S-Trfase"/>
</dbReference>
<dbReference type="SFLD" id="SFLDS00019">
    <property type="entry name" value="Glutathione_Transferase_(cytos"/>
    <property type="match status" value="1"/>
</dbReference>
<evidence type="ECO:0000256" key="2">
    <source>
        <dbReference type="ARBA" id="ARBA00012452"/>
    </source>
</evidence>
<dbReference type="InterPro" id="IPR010987">
    <property type="entry name" value="Glutathione-S-Trfase_C-like"/>
</dbReference>
<dbReference type="SUPFAM" id="SSF52833">
    <property type="entry name" value="Thioredoxin-like"/>
    <property type="match status" value="1"/>
</dbReference>
<dbReference type="CDD" id="cd03039">
    <property type="entry name" value="GST_N_Sigma_like"/>
    <property type="match status" value="1"/>
</dbReference>
<dbReference type="PANTHER" id="PTHR11571:SF224">
    <property type="entry name" value="HEMATOPOIETIC PROSTAGLANDIN D SYNTHASE"/>
    <property type="match status" value="1"/>
</dbReference>
<keyword evidence="3" id="KW-0808">Transferase</keyword>
<dbReference type="AlphaFoldDB" id="A0A8J6HU03"/>
<feature type="domain" description="GST N-terminal" evidence="6">
    <location>
        <begin position="81"/>
        <end position="158"/>
    </location>
</feature>
<dbReference type="CDD" id="cd03192">
    <property type="entry name" value="GST_C_Sigma_like"/>
    <property type="match status" value="1"/>
</dbReference>
<gene>
    <name evidence="8" type="ORF">GEV33_002184</name>
</gene>
<dbReference type="PROSITE" id="PS50404">
    <property type="entry name" value="GST_NTER"/>
    <property type="match status" value="1"/>
</dbReference>
<dbReference type="Proteomes" id="UP000719412">
    <property type="component" value="Unassembled WGS sequence"/>
</dbReference>
<name>A0A8J6HU03_TENMO</name>
<comment type="similarity">
    <text evidence="4">Belongs to the GST superfamily. Sigma family.</text>
</comment>
<comment type="caution">
    <text evidence="8">The sequence shown here is derived from an EMBL/GenBank/DDBJ whole genome shotgun (WGS) entry which is preliminary data.</text>
</comment>
<sequence length="171" mass="19566">MLFHYEQDEAKKKALKETAINETIPYYMGRFDALAEKNKGHLALGRLTWADFYFTSFAPSFDPFTGEDTFAKYPNLQALIDKVHAIPAVKKGRAECIRFILSYGNLAFEDVRVPYEEWPALKPQTPFGFLPMLEHEGKKAHQSTAICRYLAKKVNLGGKDDWEDLEIDAAR</sequence>
<dbReference type="Pfam" id="PF14497">
    <property type="entry name" value="GST_C_3"/>
    <property type="match status" value="1"/>
</dbReference>
<organism evidence="8 9">
    <name type="scientific">Tenebrio molitor</name>
    <name type="common">Yellow mealworm beetle</name>
    <dbReference type="NCBI Taxonomy" id="7067"/>
    <lineage>
        <taxon>Eukaryota</taxon>
        <taxon>Metazoa</taxon>
        <taxon>Ecdysozoa</taxon>
        <taxon>Arthropoda</taxon>
        <taxon>Hexapoda</taxon>
        <taxon>Insecta</taxon>
        <taxon>Pterygota</taxon>
        <taxon>Neoptera</taxon>
        <taxon>Endopterygota</taxon>
        <taxon>Coleoptera</taxon>
        <taxon>Polyphaga</taxon>
        <taxon>Cucujiformia</taxon>
        <taxon>Tenebrionidae</taxon>
        <taxon>Tenebrio</taxon>
    </lineage>
</organism>
<proteinExistence type="inferred from homology"/>
<reference evidence="8" key="1">
    <citation type="journal article" date="2020" name="J Insects Food Feed">
        <title>The yellow mealworm (Tenebrio molitor) genome: a resource for the emerging insects as food and feed industry.</title>
        <authorList>
            <person name="Eriksson T."/>
            <person name="Andere A."/>
            <person name="Kelstrup H."/>
            <person name="Emery V."/>
            <person name="Picard C."/>
        </authorList>
    </citation>
    <scope>NUCLEOTIDE SEQUENCE</scope>
    <source>
        <strain evidence="8">Stoneville</strain>
        <tissue evidence="8">Whole head</tissue>
    </source>
</reference>
<evidence type="ECO:0000313" key="8">
    <source>
        <dbReference type="EMBL" id="KAH0820607.1"/>
    </source>
</evidence>
<accession>A0A8J6HU03</accession>
<evidence type="ECO:0000259" key="6">
    <source>
        <dbReference type="PROSITE" id="PS50404"/>
    </source>
</evidence>
<dbReference type="PROSITE" id="PS50405">
    <property type="entry name" value="GST_CTER"/>
    <property type="match status" value="1"/>
</dbReference>
<dbReference type="GO" id="GO:0004364">
    <property type="term" value="F:glutathione transferase activity"/>
    <property type="evidence" value="ECO:0007669"/>
    <property type="project" value="UniProtKB-EC"/>
</dbReference>
<dbReference type="FunFam" id="1.20.1050.10:FF:000030">
    <property type="entry name" value="Glutathione S-transferase S1"/>
    <property type="match status" value="1"/>
</dbReference>
<reference evidence="8" key="2">
    <citation type="submission" date="2021-08" db="EMBL/GenBank/DDBJ databases">
        <authorList>
            <person name="Eriksson T."/>
        </authorList>
    </citation>
    <scope>NUCLEOTIDE SEQUENCE</scope>
    <source>
        <strain evidence="8">Stoneville</strain>
        <tissue evidence="8">Whole head</tissue>
    </source>
</reference>
<dbReference type="SUPFAM" id="SSF47616">
    <property type="entry name" value="GST C-terminal domain-like"/>
    <property type="match status" value="1"/>
</dbReference>
<dbReference type="InterPro" id="IPR050213">
    <property type="entry name" value="GST_superfamily"/>
</dbReference>
<dbReference type="InterPro" id="IPR036282">
    <property type="entry name" value="Glutathione-S-Trfase_C_sf"/>
</dbReference>
<dbReference type="EMBL" id="JABDTM020011394">
    <property type="protein sequence ID" value="KAH0820607.1"/>
    <property type="molecule type" value="Genomic_DNA"/>
</dbReference>
<comment type="subunit">
    <text evidence="1">Homodimer.</text>
</comment>
<dbReference type="InterPro" id="IPR004046">
    <property type="entry name" value="GST_C"/>
</dbReference>
<evidence type="ECO:0000256" key="5">
    <source>
        <dbReference type="ARBA" id="ARBA00047960"/>
    </source>
</evidence>